<keyword evidence="5 7" id="KW-1133">Transmembrane helix</keyword>
<feature type="transmembrane region" description="Helical" evidence="7">
    <location>
        <begin position="418"/>
        <end position="439"/>
    </location>
</feature>
<dbReference type="InterPro" id="IPR051679">
    <property type="entry name" value="DASS-Related_Transporters"/>
</dbReference>
<evidence type="ECO:0000256" key="3">
    <source>
        <dbReference type="ARBA" id="ARBA00022692"/>
    </source>
</evidence>
<evidence type="ECO:0000256" key="1">
    <source>
        <dbReference type="ARBA" id="ARBA00004141"/>
    </source>
</evidence>
<dbReference type="InterPro" id="IPR006037">
    <property type="entry name" value="RCK_C"/>
</dbReference>
<keyword evidence="2" id="KW-0813">Transport</keyword>
<dbReference type="Gene3D" id="3.30.70.1450">
    <property type="entry name" value="Regulator of K+ conductance, C-terminal domain"/>
    <property type="match status" value="2"/>
</dbReference>
<evidence type="ECO:0000256" key="4">
    <source>
        <dbReference type="ARBA" id="ARBA00022737"/>
    </source>
</evidence>
<dbReference type="EMBL" id="CP031305">
    <property type="protein sequence ID" value="QCC53372.1"/>
    <property type="molecule type" value="Genomic_DNA"/>
</dbReference>
<reference evidence="9 10" key="1">
    <citation type="journal article" date="2019" name="Nat. Commun.">
        <title>A new type of DNA phosphorothioation-based antiviral system in archaea.</title>
        <authorList>
            <person name="Xiong L."/>
            <person name="Liu S."/>
            <person name="Chen S."/>
            <person name="Xiao Y."/>
            <person name="Zhu B."/>
            <person name="Gao Y."/>
            <person name="Zhang Y."/>
            <person name="Chen B."/>
            <person name="Luo J."/>
            <person name="Deng Z."/>
            <person name="Chen X."/>
            <person name="Wang L."/>
            <person name="Chen S."/>
        </authorList>
    </citation>
    <scope>NUCLEOTIDE SEQUENCE [LARGE SCALE GENOMIC DNA]</scope>
    <source>
        <strain evidence="9 10">JCM 10635</strain>
    </source>
</reference>
<gene>
    <name evidence="9" type="ORF">DV706_02060</name>
</gene>
<dbReference type="GO" id="GO:0006813">
    <property type="term" value="P:potassium ion transport"/>
    <property type="evidence" value="ECO:0007669"/>
    <property type="project" value="InterPro"/>
</dbReference>
<dbReference type="GeneID" id="39850012"/>
<evidence type="ECO:0000256" key="7">
    <source>
        <dbReference type="SAM" id="Phobius"/>
    </source>
</evidence>
<feature type="transmembrane region" description="Helical" evidence="7">
    <location>
        <begin position="459"/>
        <end position="479"/>
    </location>
</feature>
<dbReference type="PANTHER" id="PTHR43652">
    <property type="entry name" value="BASIC AMINO ACID ANTIPORTER YFCC-RELATED"/>
    <property type="match status" value="1"/>
</dbReference>
<feature type="transmembrane region" description="Helical" evidence="7">
    <location>
        <begin position="491"/>
        <end position="514"/>
    </location>
</feature>
<evidence type="ECO:0000259" key="8">
    <source>
        <dbReference type="PROSITE" id="PS51202"/>
    </source>
</evidence>
<dbReference type="SUPFAM" id="SSF116726">
    <property type="entry name" value="TrkA C-terminal domain-like"/>
    <property type="match status" value="2"/>
</dbReference>
<dbReference type="InterPro" id="IPR036721">
    <property type="entry name" value="RCK_C_sf"/>
</dbReference>
<proteinExistence type="predicted"/>
<keyword evidence="4" id="KW-0677">Repeat</keyword>
<dbReference type="PROSITE" id="PS51202">
    <property type="entry name" value="RCK_C"/>
    <property type="match status" value="2"/>
</dbReference>
<evidence type="ECO:0000256" key="6">
    <source>
        <dbReference type="ARBA" id="ARBA00023136"/>
    </source>
</evidence>
<feature type="transmembrane region" description="Helical" evidence="7">
    <location>
        <begin position="520"/>
        <end position="539"/>
    </location>
</feature>
<dbReference type="PANTHER" id="PTHR43652:SF2">
    <property type="entry name" value="BASIC AMINO ACID ANTIPORTER YFCC-RELATED"/>
    <property type="match status" value="1"/>
</dbReference>
<feature type="domain" description="RCK C-terminal" evidence="8">
    <location>
        <begin position="222"/>
        <end position="307"/>
    </location>
</feature>
<dbReference type="Proteomes" id="UP000296822">
    <property type="component" value="Chromosome"/>
</dbReference>
<dbReference type="KEGG" id="nbg:DV706_02060"/>
<feature type="transmembrane region" description="Helical" evidence="7">
    <location>
        <begin position="546"/>
        <end position="566"/>
    </location>
</feature>
<name>A0A4D6HJZ3_9EURY</name>
<dbReference type="Pfam" id="PF03600">
    <property type="entry name" value="CitMHS"/>
    <property type="match status" value="1"/>
</dbReference>
<protein>
    <submittedName>
        <fullName evidence="9">SLC13 family permease</fullName>
    </submittedName>
</protein>
<keyword evidence="3 7" id="KW-0812">Transmembrane</keyword>
<organism evidence="9 10">
    <name type="scientific">Natronorubrum bangense</name>
    <dbReference type="NCBI Taxonomy" id="61858"/>
    <lineage>
        <taxon>Archaea</taxon>
        <taxon>Methanobacteriati</taxon>
        <taxon>Methanobacteriota</taxon>
        <taxon>Stenosarchaea group</taxon>
        <taxon>Halobacteria</taxon>
        <taxon>Halobacteriales</taxon>
        <taxon>Natrialbaceae</taxon>
        <taxon>Natronorubrum</taxon>
    </lineage>
</organism>
<dbReference type="InterPro" id="IPR004680">
    <property type="entry name" value="Cit_transptr-like_dom"/>
</dbReference>
<evidence type="ECO:0000313" key="9">
    <source>
        <dbReference type="EMBL" id="QCC53372.1"/>
    </source>
</evidence>
<evidence type="ECO:0000256" key="5">
    <source>
        <dbReference type="ARBA" id="ARBA00022989"/>
    </source>
</evidence>
<sequence>MDVLLSAHFLAIEADILVVFGILFIAFVLFTLEPIPIDMAAIGIVVVLVVLEPWTQVTPELGISGFSNPATLTVLAMFVLSEGIQRTGAIRILGDRLLALTGDDERKQQAATIGLAGGTAGFINNTPVVAMLIPMVSDLADRTNTSPSKLLIPLSYAAMLGGMLTLIGTSPNLLASDISGRLIGRSFSMFEFTQLGVLVLATGAIYLLTIGHRLIPERVSPDDELAGQFQLRGYVSEVTIPANSRFVDDTVGEISIQLGRDVEILRVLRRGKVVHRDLENRTIRPNDRLLFRSSGRTLLDLTTSRDLEFAAAPVTEASDVTDADELALVEVILVPEPPIAGESMTAREFERQFGSPILAIHRQGERLKQRLSTAVLRGGDTLLVQSTKEAREQFMADPNFVLAQEIERPEYRRSKIPIAVSIVALVVSVAALDILPIVITALAGMAGMVITGCVKPEEVYTAVEWNVIFLLAGVIPLGISMEETGAAEYLAYQITPLADVVPLLVFLMVFYLLTTIITEIITNLASVALMLPIAVDVATELGSDPFSFVLIVTFAASTSLMTPIGYQTNLMVYGRGGYEFTDFIRVGVPLQLLLAVVTSVGIYVFWGV</sequence>
<dbReference type="GO" id="GO:0008324">
    <property type="term" value="F:monoatomic cation transmembrane transporter activity"/>
    <property type="evidence" value="ECO:0007669"/>
    <property type="project" value="InterPro"/>
</dbReference>
<evidence type="ECO:0000256" key="2">
    <source>
        <dbReference type="ARBA" id="ARBA00022448"/>
    </source>
</evidence>
<comment type="subcellular location">
    <subcellularLocation>
        <location evidence="1">Membrane</location>
        <topology evidence="1">Multi-pass membrane protein</topology>
    </subcellularLocation>
</comment>
<keyword evidence="6 7" id="KW-0472">Membrane</keyword>
<feature type="transmembrane region" description="Helical" evidence="7">
    <location>
        <begin position="189"/>
        <end position="208"/>
    </location>
</feature>
<feature type="transmembrane region" description="Helical" evidence="7">
    <location>
        <begin position="6"/>
        <end position="30"/>
    </location>
</feature>
<dbReference type="RefSeq" id="WP_006066817.1">
    <property type="nucleotide sequence ID" value="NZ_CP031305.1"/>
</dbReference>
<evidence type="ECO:0000313" key="10">
    <source>
        <dbReference type="Proteomes" id="UP000296822"/>
    </source>
</evidence>
<dbReference type="GO" id="GO:0005886">
    <property type="term" value="C:plasma membrane"/>
    <property type="evidence" value="ECO:0007669"/>
    <property type="project" value="TreeGrafter"/>
</dbReference>
<feature type="transmembrane region" description="Helical" evidence="7">
    <location>
        <begin position="586"/>
        <end position="606"/>
    </location>
</feature>
<feature type="domain" description="RCK C-terminal" evidence="8">
    <location>
        <begin position="315"/>
        <end position="400"/>
    </location>
</feature>
<feature type="transmembrane region" description="Helical" evidence="7">
    <location>
        <begin position="150"/>
        <end position="169"/>
    </location>
</feature>
<dbReference type="AlphaFoldDB" id="A0A4D6HJZ3"/>
<accession>A0A4D6HJZ3</accession>